<dbReference type="PROSITE" id="PS50024">
    <property type="entry name" value="SEA"/>
    <property type="match status" value="1"/>
</dbReference>
<evidence type="ECO:0000256" key="4">
    <source>
        <dbReference type="ARBA" id="ARBA00022737"/>
    </source>
</evidence>
<dbReference type="GO" id="GO:0005509">
    <property type="term" value="F:calcium ion binding"/>
    <property type="evidence" value="ECO:0007669"/>
    <property type="project" value="InterPro"/>
</dbReference>
<feature type="domain" description="SEA" evidence="9">
    <location>
        <begin position="296"/>
        <end position="403"/>
    </location>
</feature>
<dbReference type="InterPro" id="IPR000742">
    <property type="entry name" value="EGF"/>
</dbReference>
<dbReference type="SUPFAM" id="SSF82895">
    <property type="entry name" value="TSP-1 type 1 repeat"/>
    <property type="match status" value="1"/>
</dbReference>
<feature type="domain" description="EGF-like" evidence="10">
    <location>
        <begin position="223"/>
        <end position="259"/>
    </location>
</feature>
<evidence type="ECO:0000256" key="5">
    <source>
        <dbReference type="ARBA" id="ARBA00023157"/>
    </source>
</evidence>
<dbReference type="Pfam" id="PF00090">
    <property type="entry name" value="TSP_1"/>
    <property type="match status" value="3"/>
</dbReference>
<keyword evidence="4" id="KW-0677">Repeat</keyword>
<gene>
    <name evidence="11" type="ORF">P5673_013546</name>
</gene>
<dbReference type="Proteomes" id="UP001249851">
    <property type="component" value="Unassembled WGS sequence"/>
</dbReference>
<dbReference type="InterPro" id="IPR036383">
    <property type="entry name" value="TSP1_rpt_sf"/>
</dbReference>
<dbReference type="Gene3D" id="2.10.25.10">
    <property type="entry name" value="Laminin"/>
    <property type="match status" value="1"/>
</dbReference>
<dbReference type="PANTHER" id="PTHR20920:SF5">
    <property type="entry name" value="SMB DOMAIN-CONTAINING PROTEIN"/>
    <property type="match status" value="1"/>
</dbReference>
<reference evidence="11" key="2">
    <citation type="journal article" date="2023" name="Science">
        <title>Genomic signatures of disease resistance in endangered staghorn corals.</title>
        <authorList>
            <person name="Vollmer S.V."/>
            <person name="Selwyn J.D."/>
            <person name="Despard B.A."/>
            <person name="Roesel C.L."/>
        </authorList>
    </citation>
    <scope>NUCLEOTIDE SEQUENCE</scope>
    <source>
        <strain evidence="11">K2</strain>
    </source>
</reference>
<dbReference type="InterPro" id="IPR000152">
    <property type="entry name" value="EGF-type_Asp/Asn_hydroxyl_site"/>
</dbReference>
<evidence type="ECO:0000313" key="11">
    <source>
        <dbReference type="EMBL" id="KAK2563194.1"/>
    </source>
</evidence>
<dbReference type="EMBL" id="JARQWQ010000026">
    <property type="protein sequence ID" value="KAK2563194.1"/>
    <property type="molecule type" value="Genomic_DNA"/>
</dbReference>
<dbReference type="SMART" id="SM00179">
    <property type="entry name" value="EGF_CA"/>
    <property type="match status" value="1"/>
</dbReference>
<dbReference type="PANTHER" id="PTHR20920">
    <property type="entry name" value="RPE-SPONDIN"/>
    <property type="match status" value="1"/>
</dbReference>
<keyword evidence="8" id="KW-1133">Transmembrane helix</keyword>
<organism evidence="11 12">
    <name type="scientific">Acropora cervicornis</name>
    <name type="common">Staghorn coral</name>
    <dbReference type="NCBI Taxonomy" id="6130"/>
    <lineage>
        <taxon>Eukaryota</taxon>
        <taxon>Metazoa</taxon>
        <taxon>Cnidaria</taxon>
        <taxon>Anthozoa</taxon>
        <taxon>Hexacorallia</taxon>
        <taxon>Scleractinia</taxon>
        <taxon>Astrocoeniina</taxon>
        <taxon>Acroporidae</taxon>
        <taxon>Acropora</taxon>
    </lineage>
</organism>
<evidence type="ECO:0000256" key="7">
    <source>
        <dbReference type="SAM" id="MobiDB-lite"/>
    </source>
</evidence>
<feature type="region of interest" description="Disordered" evidence="7">
    <location>
        <begin position="260"/>
        <end position="292"/>
    </location>
</feature>
<accession>A0AAD9V6P1</accession>
<keyword evidence="3" id="KW-0732">Signal</keyword>
<comment type="caution">
    <text evidence="11">The sequence shown here is derived from an EMBL/GenBank/DDBJ whole genome shotgun (WGS) entry which is preliminary data.</text>
</comment>
<dbReference type="CDD" id="cd00054">
    <property type="entry name" value="EGF_CA"/>
    <property type="match status" value="1"/>
</dbReference>
<feature type="compositionally biased region" description="Low complexity" evidence="7">
    <location>
        <begin position="276"/>
        <end position="288"/>
    </location>
</feature>
<dbReference type="PROSITE" id="PS00022">
    <property type="entry name" value="EGF_1"/>
    <property type="match status" value="2"/>
</dbReference>
<evidence type="ECO:0000259" key="10">
    <source>
        <dbReference type="PROSITE" id="PS50026"/>
    </source>
</evidence>
<dbReference type="SMART" id="SM00181">
    <property type="entry name" value="EGF"/>
    <property type="match status" value="2"/>
</dbReference>
<dbReference type="SUPFAM" id="SSF57196">
    <property type="entry name" value="EGF/Laminin"/>
    <property type="match status" value="1"/>
</dbReference>
<evidence type="ECO:0000259" key="9">
    <source>
        <dbReference type="PROSITE" id="PS50024"/>
    </source>
</evidence>
<reference evidence="11" key="1">
    <citation type="journal article" date="2023" name="G3 (Bethesda)">
        <title>Whole genome assembly and annotation of the endangered Caribbean coral Acropora cervicornis.</title>
        <authorList>
            <person name="Selwyn J.D."/>
            <person name="Vollmer S.V."/>
        </authorList>
    </citation>
    <scope>NUCLEOTIDE SEQUENCE</scope>
    <source>
        <strain evidence="11">K2</strain>
    </source>
</reference>
<dbReference type="InterPro" id="IPR039942">
    <property type="entry name" value="SBSPO"/>
</dbReference>
<dbReference type="PROSITE" id="PS00010">
    <property type="entry name" value="ASX_HYDROXYL"/>
    <property type="match status" value="1"/>
</dbReference>
<evidence type="ECO:0000313" key="12">
    <source>
        <dbReference type="Proteomes" id="UP001249851"/>
    </source>
</evidence>
<dbReference type="PROSITE" id="PS01186">
    <property type="entry name" value="EGF_2"/>
    <property type="match status" value="1"/>
</dbReference>
<sequence>MLMHRPQTPQPGFGSVTLLQKFTPPFQNPGSAPGYSWASCSAPCGHFSRQHRTRHVRTHASCGGSCPYSTQETRSCYGSSPVNCRTSSWSSWSSCNATRCGVQGFQRRTRSMTRSPGCGGVACPNNMQETKSCYGTAVVDCAYSSWSQWSTCAALHCEQHQSSRRYIIAREKCGGTPCNMTALRRTRPCHQTFCVNHGTLLTLLNGKCLCKPSFYGSCCQYNHVDDCVNHTCVNGGSCVDGVNSYLCSCVNGYYGDRCEKEVSTTPPTPKERSRSKTTSSKATSNPTTEAGVDDNRKKVFSLEIRLLEDWDNRLRDKVGRKFKDLATMIRQQIWRAYPGSSELKDVEIISMRPGSIIVTFKLTFKTEVIIRDALAPLRRVTLTGKLGSLHVDPTSLKLLKADEPVPTTEGHPGPLNPTHIGLICAGVVFIAVVVIIGCYRCKTSTRIQARRIEVEEVTPADNCLRPEKYEMTEVTSKRENTAWLLEEKGIFNQGMQ</sequence>
<keyword evidence="2 6" id="KW-0245">EGF-like domain</keyword>
<dbReference type="PROSITE" id="PS50092">
    <property type="entry name" value="TSP1"/>
    <property type="match status" value="2"/>
</dbReference>
<keyword evidence="1" id="KW-0217">Developmental protein</keyword>
<dbReference type="SMART" id="SM00209">
    <property type="entry name" value="TSP1"/>
    <property type="match status" value="3"/>
</dbReference>
<comment type="caution">
    <text evidence="6">Lacks conserved residue(s) required for the propagation of feature annotation.</text>
</comment>
<evidence type="ECO:0000256" key="3">
    <source>
        <dbReference type="ARBA" id="ARBA00022729"/>
    </source>
</evidence>
<dbReference type="InterPro" id="IPR000082">
    <property type="entry name" value="SEA_dom"/>
</dbReference>
<keyword evidence="5 6" id="KW-1015">Disulfide bond</keyword>
<dbReference type="Gene3D" id="2.20.100.10">
    <property type="entry name" value="Thrombospondin type-1 (TSP1) repeat"/>
    <property type="match status" value="2"/>
</dbReference>
<evidence type="ECO:0000256" key="2">
    <source>
        <dbReference type="ARBA" id="ARBA00022536"/>
    </source>
</evidence>
<evidence type="ECO:0000256" key="1">
    <source>
        <dbReference type="ARBA" id="ARBA00022473"/>
    </source>
</evidence>
<evidence type="ECO:0000256" key="8">
    <source>
        <dbReference type="SAM" id="Phobius"/>
    </source>
</evidence>
<feature type="disulfide bond" evidence="6">
    <location>
        <begin position="249"/>
        <end position="258"/>
    </location>
</feature>
<dbReference type="Pfam" id="PF00008">
    <property type="entry name" value="EGF"/>
    <property type="match status" value="1"/>
</dbReference>
<dbReference type="PROSITE" id="PS50026">
    <property type="entry name" value="EGF_3"/>
    <property type="match status" value="1"/>
</dbReference>
<proteinExistence type="predicted"/>
<protein>
    <submittedName>
        <fullName evidence="11">Spondin-1</fullName>
    </submittedName>
</protein>
<keyword evidence="12" id="KW-1185">Reference proteome</keyword>
<keyword evidence="8" id="KW-0472">Membrane</keyword>
<dbReference type="AlphaFoldDB" id="A0AAD9V6P1"/>
<dbReference type="InterPro" id="IPR000884">
    <property type="entry name" value="TSP1_rpt"/>
</dbReference>
<keyword evidence="8" id="KW-0812">Transmembrane</keyword>
<dbReference type="InterPro" id="IPR001881">
    <property type="entry name" value="EGF-like_Ca-bd_dom"/>
</dbReference>
<dbReference type="FunFam" id="2.10.25.10:FF:000080">
    <property type="entry name" value="Neurogenic locus notch 1"/>
    <property type="match status" value="1"/>
</dbReference>
<name>A0AAD9V6P1_ACRCE</name>
<evidence type="ECO:0000256" key="6">
    <source>
        <dbReference type="PROSITE-ProRule" id="PRU00076"/>
    </source>
</evidence>
<feature type="transmembrane region" description="Helical" evidence="8">
    <location>
        <begin position="420"/>
        <end position="441"/>
    </location>
</feature>